<protein>
    <submittedName>
        <fullName evidence="1">Uncharacterized protein</fullName>
    </submittedName>
</protein>
<proteinExistence type="predicted"/>
<sequence>MKPPFLRGQAWPRSSWVYALKAARFAGNWDKFMVAFKRMTRMPAVLEKGKQDSPPVGNSEVDDQISSLLLATATESKKVSAMRDAMRVFAYYYTGRAATAPTTDETSTYSRYWRRQLLASLEACLSAIENAGQDASSGRNSNEERAWRVLVDGLGSSEKDRGHAPQRGRTVERTRTYGERNGASRQPQRDYLKR</sequence>
<gene>
    <name evidence="1" type="ORF">QFC20_006032</name>
</gene>
<keyword evidence="2" id="KW-1185">Reference proteome</keyword>
<reference evidence="1" key="1">
    <citation type="submission" date="2023-04" db="EMBL/GenBank/DDBJ databases">
        <title>Draft Genome sequencing of Naganishia species isolated from polar environments using Oxford Nanopore Technology.</title>
        <authorList>
            <person name="Leo P."/>
            <person name="Venkateswaran K."/>
        </authorList>
    </citation>
    <scope>NUCLEOTIDE SEQUENCE</scope>
    <source>
        <strain evidence="1">MNA-CCFEE 5262</strain>
    </source>
</reference>
<organism evidence="1 2">
    <name type="scientific">Naganishia adeliensis</name>
    <dbReference type="NCBI Taxonomy" id="92952"/>
    <lineage>
        <taxon>Eukaryota</taxon>
        <taxon>Fungi</taxon>
        <taxon>Dikarya</taxon>
        <taxon>Basidiomycota</taxon>
        <taxon>Agaricomycotina</taxon>
        <taxon>Tremellomycetes</taxon>
        <taxon>Filobasidiales</taxon>
        <taxon>Filobasidiaceae</taxon>
        <taxon>Naganishia</taxon>
    </lineage>
</organism>
<name>A0ACC2VGG7_9TREE</name>
<dbReference type="EMBL" id="JASBWS010000096">
    <property type="protein sequence ID" value="KAJ9098084.1"/>
    <property type="molecule type" value="Genomic_DNA"/>
</dbReference>
<accession>A0ACC2VGG7</accession>
<evidence type="ECO:0000313" key="2">
    <source>
        <dbReference type="Proteomes" id="UP001230649"/>
    </source>
</evidence>
<evidence type="ECO:0000313" key="1">
    <source>
        <dbReference type="EMBL" id="KAJ9098084.1"/>
    </source>
</evidence>
<dbReference type="Proteomes" id="UP001230649">
    <property type="component" value="Unassembled WGS sequence"/>
</dbReference>
<comment type="caution">
    <text evidence="1">The sequence shown here is derived from an EMBL/GenBank/DDBJ whole genome shotgun (WGS) entry which is preliminary data.</text>
</comment>